<organism evidence="2">
    <name type="scientific">Myoviridae sp. ctIty1</name>
    <dbReference type="NCBI Taxonomy" id="2827673"/>
    <lineage>
        <taxon>Viruses</taxon>
        <taxon>Duplodnaviria</taxon>
        <taxon>Heunggongvirae</taxon>
        <taxon>Uroviricota</taxon>
        <taxon>Caudoviricetes</taxon>
    </lineage>
</organism>
<reference evidence="2" key="1">
    <citation type="journal article" date="2021" name="Proc. Natl. Acad. Sci. U.S.A.">
        <title>A Catalog of Tens of Thousands of Viruses from Human Metagenomes Reveals Hidden Associations with Chronic Diseases.</title>
        <authorList>
            <person name="Tisza M.J."/>
            <person name="Buck C.B."/>
        </authorList>
    </citation>
    <scope>NUCLEOTIDE SEQUENCE</scope>
    <source>
        <strain evidence="2">CtIty1</strain>
    </source>
</reference>
<evidence type="ECO:0000313" key="2">
    <source>
        <dbReference type="EMBL" id="DAF62402.1"/>
    </source>
</evidence>
<evidence type="ECO:0000256" key="1">
    <source>
        <dbReference type="SAM" id="Phobius"/>
    </source>
</evidence>
<keyword evidence="1" id="KW-1133">Transmembrane helix</keyword>
<proteinExistence type="predicted"/>
<keyword evidence="1" id="KW-0472">Membrane</keyword>
<accession>A0A8S5TI11</accession>
<sequence length="33" mass="3977">MRVSLVITIISAILFYTSFLYKIYNFILKFRTT</sequence>
<dbReference type="EMBL" id="BK032823">
    <property type="protein sequence ID" value="DAF62402.1"/>
    <property type="molecule type" value="Genomic_DNA"/>
</dbReference>
<feature type="transmembrane region" description="Helical" evidence="1">
    <location>
        <begin position="6"/>
        <end position="24"/>
    </location>
</feature>
<name>A0A8S5TI11_9CAUD</name>
<keyword evidence="1" id="KW-0812">Transmembrane</keyword>
<protein>
    <submittedName>
        <fullName evidence="2">Uncharacterized protein</fullName>
    </submittedName>
</protein>